<feature type="binding site" evidence="6">
    <location>
        <position position="256"/>
    </location>
    <ligand>
        <name>Zn(2+)</name>
        <dbReference type="ChEBI" id="CHEBI:29105"/>
    </ligand>
</feature>
<feature type="transmembrane region" description="Helical" evidence="8">
    <location>
        <begin position="131"/>
        <end position="154"/>
    </location>
</feature>
<evidence type="ECO:0000256" key="7">
    <source>
        <dbReference type="SAM" id="MobiDB-lite"/>
    </source>
</evidence>
<dbReference type="RefSeq" id="XP_046115722.1">
    <property type="nucleotide sequence ID" value="XM_046265271.1"/>
</dbReference>
<feature type="transmembrane region" description="Helical" evidence="8">
    <location>
        <begin position="160"/>
        <end position="178"/>
    </location>
</feature>
<keyword evidence="4 8" id="KW-1133">Transmembrane helix</keyword>
<feature type="transmembrane region" description="Helical" evidence="8">
    <location>
        <begin position="257"/>
        <end position="280"/>
    </location>
</feature>
<feature type="compositionally biased region" description="Low complexity" evidence="7">
    <location>
        <begin position="24"/>
        <end position="38"/>
    </location>
</feature>
<feature type="binding site" evidence="6">
    <location>
        <position position="115"/>
    </location>
    <ligand>
        <name>Zn(2+)</name>
        <dbReference type="ChEBI" id="CHEBI:29105"/>
    </ligand>
</feature>
<dbReference type="EMBL" id="MU251266">
    <property type="protein sequence ID" value="KAG9251798.1"/>
    <property type="molecule type" value="Genomic_DNA"/>
</dbReference>
<feature type="compositionally biased region" description="Basic residues" evidence="7">
    <location>
        <begin position="1"/>
        <end position="11"/>
    </location>
</feature>
<dbReference type="GeneID" id="70296174"/>
<evidence type="ECO:0000256" key="4">
    <source>
        <dbReference type="ARBA" id="ARBA00022989"/>
    </source>
</evidence>
<dbReference type="GO" id="GO:0016020">
    <property type="term" value="C:membrane"/>
    <property type="evidence" value="ECO:0007669"/>
    <property type="project" value="UniProtKB-SubCell"/>
</dbReference>
<keyword evidence="3 8" id="KW-0812">Transmembrane</keyword>
<evidence type="ECO:0000256" key="1">
    <source>
        <dbReference type="ARBA" id="ARBA00004141"/>
    </source>
</evidence>
<reference evidence="9" key="1">
    <citation type="journal article" date="2021" name="IMA Fungus">
        <title>Genomic characterization of three marine fungi, including Emericellopsis atlantica sp. nov. with signatures of a generalist lifestyle and marine biomass degradation.</title>
        <authorList>
            <person name="Hagestad O.C."/>
            <person name="Hou L."/>
            <person name="Andersen J.H."/>
            <person name="Hansen E.H."/>
            <person name="Altermark B."/>
            <person name="Li C."/>
            <person name="Kuhnert E."/>
            <person name="Cox R.J."/>
            <person name="Crous P.W."/>
            <person name="Spatafora J.W."/>
            <person name="Lail K."/>
            <person name="Amirebrahimi M."/>
            <person name="Lipzen A."/>
            <person name="Pangilinan J."/>
            <person name="Andreopoulos W."/>
            <person name="Hayes R.D."/>
            <person name="Ng V."/>
            <person name="Grigoriev I.V."/>
            <person name="Jackson S.A."/>
            <person name="Sutton T.D.S."/>
            <person name="Dobson A.D.W."/>
            <person name="Rama T."/>
        </authorList>
    </citation>
    <scope>NUCLEOTIDE SEQUENCE</scope>
    <source>
        <strain evidence="9">TS7</strain>
    </source>
</reference>
<evidence type="ECO:0000313" key="9">
    <source>
        <dbReference type="EMBL" id="KAG9251798.1"/>
    </source>
</evidence>
<keyword evidence="10" id="KW-1185">Reference proteome</keyword>
<dbReference type="AlphaFoldDB" id="A0A9P7ZGN1"/>
<evidence type="ECO:0000256" key="6">
    <source>
        <dbReference type="PIRSR" id="PIRSR604254-1"/>
    </source>
</evidence>
<keyword evidence="5 8" id="KW-0472">Membrane</keyword>
<sequence>MPLHHRQHPLVRAKSASPTRTSHLSKPSQTSKSKSPQLLTADQVPEWYSTNNWTINGYRPVTHSVRLCFASLRYMHNESVNIYTHLPSSVFADQLIFHIYLTTSLVCFGISAAYHTLLCHSEHYSNLWVRLDYAAIVIQILGSFVSGIYVSFYCEPRLQVIYWAMILVLGTIAGYINLSPGMQSPEWRSVRLASFVVTGFSAFAPIAHAVAIFPYGQLDQQAGLKWYYLEGVWMMAGSHYPEARYPKRFDIYGASHQVFHCFVVVGAALHFYGILSAYNWNYQHQRCSW</sequence>
<organism evidence="9 10">
    <name type="scientific">Emericellopsis atlantica</name>
    <dbReference type="NCBI Taxonomy" id="2614577"/>
    <lineage>
        <taxon>Eukaryota</taxon>
        <taxon>Fungi</taxon>
        <taxon>Dikarya</taxon>
        <taxon>Ascomycota</taxon>
        <taxon>Pezizomycotina</taxon>
        <taxon>Sordariomycetes</taxon>
        <taxon>Hypocreomycetidae</taxon>
        <taxon>Hypocreales</taxon>
        <taxon>Bionectriaceae</taxon>
        <taxon>Emericellopsis</taxon>
    </lineage>
</organism>
<name>A0A9P7ZGN1_9HYPO</name>
<feature type="transmembrane region" description="Helical" evidence="8">
    <location>
        <begin position="190"/>
        <end position="215"/>
    </location>
</feature>
<keyword evidence="6" id="KW-0479">Metal-binding</keyword>
<dbReference type="InterPro" id="IPR004254">
    <property type="entry name" value="AdipoR/HlyIII-related"/>
</dbReference>
<evidence type="ECO:0000313" key="10">
    <source>
        <dbReference type="Proteomes" id="UP000887229"/>
    </source>
</evidence>
<feature type="region of interest" description="Disordered" evidence="7">
    <location>
        <begin position="1"/>
        <end position="38"/>
    </location>
</feature>
<evidence type="ECO:0000256" key="5">
    <source>
        <dbReference type="ARBA" id="ARBA00023136"/>
    </source>
</evidence>
<keyword evidence="6" id="KW-0862">Zinc</keyword>
<proteinExistence type="inferred from homology"/>
<evidence type="ECO:0000256" key="2">
    <source>
        <dbReference type="ARBA" id="ARBA00007018"/>
    </source>
</evidence>
<comment type="subcellular location">
    <subcellularLocation>
        <location evidence="1">Membrane</location>
        <topology evidence="1">Multi-pass membrane protein</topology>
    </subcellularLocation>
</comment>
<evidence type="ECO:0000256" key="3">
    <source>
        <dbReference type="ARBA" id="ARBA00022692"/>
    </source>
</evidence>
<feature type="transmembrane region" description="Helical" evidence="8">
    <location>
        <begin position="95"/>
        <end position="119"/>
    </location>
</feature>
<dbReference type="OrthoDB" id="529367at2759"/>
<dbReference type="GO" id="GO:0006882">
    <property type="term" value="P:intracellular zinc ion homeostasis"/>
    <property type="evidence" value="ECO:0007669"/>
    <property type="project" value="TreeGrafter"/>
</dbReference>
<dbReference type="Pfam" id="PF03006">
    <property type="entry name" value="HlyIII"/>
    <property type="match status" value="1"/>
</dbReference>
<comment type="similarity">
    <text evidence="2">Belongs to the ADIPOR family.</text>
</comment>
<feature type="binding site" evidence="6">
    <location>
        <position position="260"/>
    </location>
    <ligand>
        <name>Zn(2+)</name>
        <dbReference type="ChEBI" id="CHEBI:29105"/>
    </ligand>
</feature>
<dbReference type="GO" id="GO:0046872">
    <property type="term" value="F:metal ion binding"/>
    <property type="evidence" value="ECO:0007669"/>
    <property type="project" value="UniProtKB-KW"/>
</dbReference>
<evidence type="ECO:0000256" key="8">
    <source>
        <dbReference type="SAM" id="Phobius"/>
    </source>
</evidence>
<accession>A0A9P7ZGN1</accession>
<comment type="caution">
    <text evidence="9">The sequence shown here is derived from an EMBL/GenBank/DDBJ whole genome shotgun (WGS) entry which is preliminary data.</text>
</comment>
<gene>
    <name evidence="9" type="ORF">F5Z01DRAFT_676683</name>
</gene>
<dbReference type="GO" id="GO:0038023">
    <property type="term" value="F:signaling receptor activity"/>
    <property type="evidence" value="ECO:0007669"/>
    <property type="project" value="TreeGrafter"/>
</dbReference>
<dbReference type="PANTHER" id="PTHR20855">
    <property type="entry name" value="ADIPOR/PROGESTIN RECEPTOR-RELATED"/>
    <property type="match status" value="1"/>
</dbReference>
<dbReference type="Proteomes" id="UP000887229">
    <property type="component" value="Unassembled WGS sequence"/>
</dbReference>
<protein>
    <submittedName>
        <fullName evidence="9">MPR-like GPCR protein</fullName>
    </submittedName>
</protein>
<dbReference type="PANTHER" id="PTHR20855:SF52">
    <property type="entry name" value="ADIPONECTIN RECEPTOR PROTEIN"/>
    <property type="match status" value="1"/>
</dbReference>